<dbReference type="Proteomes" id="UP000032266">
    <property type="component" value="Chromosome"/>
</dbReference>
<dbReference type="RefSeq" id="WP_044616640.1">
    <property type="nucleotide sequence ID" value="NZ_CP007142.1"/>
</dbReference>
<dbReference type="EMBL" id="CP007142">
    <property type="protein sequence ID" value="AJQ94023.1"/>
    <property type="molecule type" value="Genomic_DNA"/>
</dbReference>
<organism evidence="2 3">
    <name type="scientific">Gynuella sunshinyii YC6258</name>
    <dbReference type="NCBI Taxonomy" id="1445510"/>
    <lineage>
        <taxon>Bacteria</taxon>
        <taxon>Pseudomonadati</taxon>
        <taxon>Pseudomonadota</taxon>
        <taxon>Gammaproteobacteria</taxon>
        <taxon>Oceanospirillales</taxon>
        <taxon>Saccharospirillaceae</taxon>
        <taxon>Gynuella</taxon>
    </lineage>
</organism>
<feature type="chain" id="PRO_5002183724" description="Lipoprotein" evidence="1">
    <location>
        <begin position="22"/>
        <end position="295"/>
    </location>
</feature>
<dbReference type="PROSITE" id="PS51257">
    <property type="entry name" value="PROKAR_LIPOPROTEIN"/>
    <property type="match status" value="1"/>
</dbReference>
<name>A0A0C5VKV6_9GAMM</name>
<evidence type="ECO:0000313" key="2">
    <source>
        <dbReference type="EMBL" id="AJQ94023.1"/>
    </source>
</evidence>
<dbReference type="STRING" id="1445510.YC6258_01979"/>
<dbReference type="PATRIC" id="fig|1445510.3.peg.1936"/>
<dbReference type="HOGENOM" id="CLU_942548_0_0_6"/>
<keyword evidence="1" id="KW-0732">Signal</keyword>
<evidence type="ECO:0000313" key="3">
    <source>
        <dbReference type="Proteomes" id="UP000032266"/>
    </source>
</evidence>
<accession>A0A0C5VKV6</accession>
<proteinExistence type="predicted"/>
<gene>
    <name evidence="2" type="ORF">YC6258_01979</name>
</gene>
<dbReference type="KEGG" id="gsn:YC6258_01979"/>
<evidence type="ECO:0008006" key="4">
    <source>
        <dbReference type="Google" id="ProtNLM"/>
    </source>
</evidence>
<protein>
    <recommendedName>
        <fullName evidence="4">Lipoprotein</fullName>
    </recommendedName>
</protein>
<keyword evidence="3" id="KW-1185">Reference proteome</keyword>
<evidence type="ECO:0000256" key="1">
    <source>
        <dbReference type="SAM" id="SignalP"/>
    </source>
</evidence>
<feature type="signal peptide" evidence="1">
    <location>
        <begin position="1"/>
        <end position="21"/>
    </location>
</feature>
<reference evidence="2 3" key="1">
    <citation type="submission" date="2014-01" db="EMBL/GenBank/DDBJ databases">
        <title>Full genme sequencing of cellulolytic bacterium Gynuella sunshinyii YC6258T gen. nov., sp. nov.</title>
        <authorList>
            <person name="Khan H."/>
            <person name="Chung E.J."/>
            <person name="Chung Y.R."/>
        </authorList>
    </citation>
    <scope>NUCLEOTIDE SEQUENCE [LARGE SCALE GENOMIC DNA]</scope>
    <source>
        <strain evidence="2 3">YC6258</strain>
    </source>
</reference>
<sequence>MKLYLLSLKSITLLFTLFLLAGCGGGDGDDSSGGSSTASYQGKTSAATASDSNYKDLALAGSYGSEMAVTSNNVPSIGGRSLDQTSILPNQLVIQLTKTPSSISRSTRATQDMSAEICDSGSAVANGQGDENSGDFTITFTNCAIDVGDGTTAVYNGVAHSVYSSDGSFTISYQNFTIRYNGTTSSLNMTFSCDSNSNCTSYNDFSEDGVTYRVSDASVYGDSSSGWNVSARVYHENYGYINIQASNLIMCNSGGFSSGSISVTDSTNTEVISIVFDSCSSMTVSYNGNSETVSQ</sequence>
<dbReference type="AlphaFoldDB" id="A0A0C5VKV6"/>